<dbReference type="HOGENOM" id="CLU_1978925_0_0_5"/>
<evidence type="ECO:0000313" key="2">
    <source>
        <dbReference type="Proteomes" id="UP000008207"/>
    </source>
</evidence>
<protein>
    <submittedName>
        <fullName evidence="1">Uncharacterized protein</fullName>
    </submittedName>
</protein>
<dbReference type="Proteomes" id="UP000008207">
    <property type="component" value="Chromosome"/>
</dbReference>
<organism evidence="1 2">
    <name type="scientific">Methylobacterium nodulans (strain LMG 21967 / CNCM I-2342 / ORS 2060)</name>
    <dbReference type="NCBI Taxonomy" id="460265"/>
    <lineage>
        <taxon>Bacteria</taxon>
        <taxon>Pseudomonadati</taxon>
        <taxon>Pseudomonadota</taxon>
        <taxon>Alphaproteobacteria</taxon>
        <taxon>Hyphomicrobiales</taxon>
        <taxon>Methylobacteriaceae</taxon>
        <taxon>Methylobacterium</taxon>
    </lineage>
</organism>
<gene>
    <name evidence="1" type="ordered locus">Mnod_3817</name>
</gene>
<dbReference type="EMBL" id="CP001349">
    <property type="protein sequence ID" value="ACL58717.1"/>
    <property type="molecule type" value="Genomic_DNA"/>
</dbReference>
<reference evidence="1 2" key="1">
    <citation type="submission" date="2009-01" db="EMBL/GenBank/DDBJ databases">
        <title>Complete sequence of chromosome of Methylobacterium nodulans ORS 2060.</title>
        <authorList>
            <consortium name="US DOE Joint Genome Institute"/>
            <person name="Lucas S."/>
            <person name="Copeland A."/>
            <person name="Lapidus A."/>
            <person name="Glavina del Rio T."/>
            <person name="Dalin E."/>
            <person name="Tice H."/>
            <person name="Bruce D."/>
            <person name="Goodwin L."/>
            <person name="Pitluck S."/>
            <person name="Sims D."/>
            <person name="Brettin T."/>
            <person name="Detter J.C."/>
            <person name="Han C."/>
            <person name="Larimer F."/>
            <person name="Land M."/>
            <person name="Hauser L."/>
            <person name="Kyrpides N."/>
            <person name="Ivanova N."/>
            <person name="Marx C.J."/>
            <person name="Richardson P."/>
        </authorList>
    </citation>
    <scope>NUCLEOTIDE SEQUENCE [LARGE SCALE GENOMIC DNA]</scope>
    <source>
        <strain evidence="2">LMG 21967 / CNCM I-2342 / ORS 2060</strain>
    </source>
</reference>
<dbReference type="STRING" id="460265.Mnod_3817"/>
<accession>B8IRH7</accession>
<dbReference type="KEGG" id="mno:Mnod_3817"/>
<keyword evidence="2" id="KW-1185">Reference proteome</keyword>
<evidence type="ECO:0000313" key="1">
    <source>
        <dbReference type="EMBL" id="ACL58717.1"/>
    </source>
</evidence>
<proteinExistence type="predicted"/>
<dbReference type="AlphaFoldDB" id="B8IRH7"/>
<name>B8IRH7_METNO</name>
<sequence>MNCPLVIDSFAGGARSLVQRVISDVVLAAEFAHEPCNSASQRLIISLGHPFGFNGKTRAVFALKSSLELNRKKFFAVRKALNFLPDEGCDLRPRLSLTLHLGDSHQRLSVRLERAAVTHIRGGATR</sequence>